<dbReference type="Proteomes" id="UP001602119">
    <property type="component" value="Unassembled WGS sequence"/>
</dbReference>
<keyword evidence="2" id="KW-1185">Reference proteome</keyword>
<dbReference type="EMBL" id="JBIAXI010000058">
    <property type="protein sequence ID" value="MFF4779614.1"/>
    <property type="molecule type" value="Genomic_DNA"/>
</dbReference>
<evidence type="ECO:0000313" key="2">
    <source>
        <dbReference type="Proteomes" id="UP001602119"/>
    </source>
</evidence>
<accession>A0ABW6VJR9</accession>
<comment type="caution">
    <text evidence="1">The sequence shown here is derived from an EMBL/GenBank/DDBJ whole genome shotgun (WGS) entry which is preliminary data.</text>
</comment>
<dbReference type="InterPro" id="IPR029057">
    <property type="entry name" value="PRTase-like"/>
</dbReference>
<name>A0ABW6VJR9_MICFU</name>
<organism evidence="1 2">
    <name type="scientific">Microtetraspora fusca</name>
    <dbReference type="NCBI Taxonomy" id="1997"/>
    <lineage>
        <taxon>Bacteria</taxon>
        <taxon>Bacillati</taxon>
        <taxon>Actinomycetota</taxon>
        <taxon>Actinomycetes</taxon>
        <taxon>Streptosporangiales</taxon>
        <taxon>Streptosporangiaceae</taxon>
        <taxon>Microtetraspora</taxon>
    </lineage>
</organism>
<dbReference type="CDD" id="cd06223">
    <property type="entry name" value="PRTases_typeI"/>
    <property type="match status" value="1"/>
</dbReference>
<evidence type="ECO:0000313" key="1">
    <source>
        <dbReference type="EMBL" id="MFF4779614.1"/>
    </source>
</evidence>
<evidence type="ECO:0008006" key="3">
    <source>
        <dbReference type="Google" id="ProtNLM"/>
    </source>
</evidence>
<dbReference type="Gene3D" id="3.40.50.2020">
    <property type="match status" value="1"/>
</dbReference>
<dbReference type="InterPro" id="IPR000836">
    <property type="entry name" value="PRTase_dom"/>
</dbReference>
<dbReference type="RefSeq" id="WP_387348406.1">
    <property type="nucleotide sequence ID" value="NZ_JBIAXI010000058.1"/>
</dbReference>
<proteinExistence type="predicted"/>
<dbReference type="SUPFAM" id="SSF53271">
    <property type="entry name" value="PRTase-like"/>
    <property type="match status" value="1"/>
</dbReference>
<reference evidence="1 2" key="1">
    <citation type="submission" date="2024-10" db="EMBL/GenBank/DDBJ databases">
        <title>The Natural Products Discovery Center: Release of the First 8490 Sequenced Strains for Exploring Actinobacteria Biosynthetic Diversity.</title>
        <authorList>
            <person name="Kalkreuter E."/>
            <person name="Kautsar S.A."/>
            <person name="Yang D."/>
            <person name="Bader C.D."/>
            <person name="Teijaro C.N."/>
            <person name="Fluegel L."/>
            <person name="Davis C.M."/>
            <person name="Simpson J.R."/>
            <person name="Lauterbach L."/>
            <person name="Steele A.D."/>
            <person name="Gui C."/>
            <person name="Meng S."/>
            <person name="Li G."/>
            <person name="Viehrig K."/>
            <person name="Ye F."/>
            <person name="Su P."/>
            <person name="Kiefer A.F."/>
            <person name="Nichols A."/>
            <person name="Cepeda A.J."/>
            <person name="Yan W."/>
            <person name="Fan B."/>
            <person name="Jiang Y."/>
            <person name="Adhikari A."/>
            <person name="Zheng C.-J."/>
            <person name="Schuster L."/>
            <person name="Cowan T.M."/>
            <person name="Smanski M.J."/>
            <person name="Chevrette M.G."/>
            <person name="De Carvalho L.P.S."/>
            <person name="Shen B."/>
        </authorList>
    </citation>
    <scope>NUCLEOTIDE SEQUENCE [LARGE SCALE GENOMIC DNA]</scope>
    <source>
        <strain evidence="1 2">NPDC001281</strain>
    </source>
</reference>
<gene>
    <name evidence="1" type="ORF">ACFY05_43055</name>
</gene>
<protein>
    <recommendedName>
        <fullName evidence="3">Phosphoribosyltransferase</fullName>
    </recommendedName>
</protein>
<sequence>MDDARSVTGHVIHLYRNVPAIRSGVCRICHTGPNNRRDTGEPYDICSSCDRTMRGLYRPATHVVPISLAVQNGDDNGLYKIVARKECVRAAPGWMNRQTVMAATLSRFYQAHEACLTDLAGGAFTLVTSIPSTRRDRPIEAFHILTQVINMVRALKDLHKPQLLLADDEHAPTLNERNSHPGAFHVLGAQKERQVLRGERVLLVDDLFVSGAHVQSAASTLFEHGAEEVVALVILRVIDPSAQRPNRMAIWQEASAEPFDFDRCCIYERQDHTKHVSNL</sequence>